<gene>
    <name evidence="1" type="ORF">ACFQ3T_30795</name>
</gene>
<reference evidence="2" key="1">
    <citation type="journal article" date="2019" name="Int. J. Syst. Evol. Microbiol.">
        <title>The Global Catalogue of Microorganisms (GCM) 10K type strain sequencing project: providing services to taxonomists for standard genome sequencing and annotation.</title>
        <authorList>
            <consortium name="The Broad Institute Genomics Platform"/>
            <consortium name="The Broad Institute Genome Sequencing Center for Infectious Disease"/>
            <person name="Wu L."/>
            <person name="Ma J."/>
        </authorList>
    </citation>
    <scope>NUCLEOTIDE SEQUENCE [LARGE SCALE GENOMIC DNA]</scope>
    <source>
        <strain evidence="2">CCUG 60214</strain>
    </source>
</reference>
<dbReference type="Proteomes" id="UP001597168">
    <property type="component" value="Unassembled WGS sequence"/>
</dbReference>
<evidence type="ECO:0000313" key="1">
    <source>
        <dbReference type="EMBL" id="MFD1151543.1"/>
    </source>
</evidence>
<protein>
    <recommendedName>
        <fullName evidence="3">Transposase</fullName>
    </recommendedName>
</protein>
<proteinExistence type="predicted"/>
<dbReference type="RefSeq" id="WP_380728641.1">
    <property type="nucleotide sequence ID" value="NZ_JBHTLK010000250.1"/>
</dbReference>
<dbReference type="EMBL" id="JBHTLK010000250">
    <property type="protein sequence ID" value="MFD1151543.1"/>
    <property type="molecule type" value="Genomic_DNA"/>
</dbReference>
<evidence type="ECO:0000313" key="2">
    <source>
        <dbReference type="Proteomes" id="UP001597168"/>
    </source>
</evidence>
<organism evidence="1 2">
    <name type="scientific">Saccharothrix hoggarensis</name>
    <dbReference type="NCBI Taxonomy" id="913853"/>
    <lineage>
        <taxon>Bacteria</taxon>
        <taxon>Bacillati</taxon>
        <taxon>Actinomycetota</taxon>
        <taxon>Actinomycetes</taxon>
        <taxon>Pseudonocardiales</taxon>
        <taxon>Pseudonocardiaceae</taxon>
        <taxon>Saccharothrix</taxon>
    </lineage>
</organism>
<evidence type="ECO:0008006" key="3">
    <source>
        <dbReference type="Google" id="ProtNLM"/>
    </source>
</evidence>
<accession>A0ABW3R392</accession>
<comment type="caution">
    <text evidence="1">The sequence shown here is derived from an EMBL/GenBank/DDBJ whole genome shotgun (WGS) entry which is preliminary data.</text>
</comment>
<keyword evidence="2" id="KW-1185">Reference proteome</keyword>
<sequence length="55" mass="6503">MDTADSRLTGAERDELAWLRSENELLRVQRDILLRIATDYARDVDDILRLRTTDR</sequence>
<name>A0ABW3R392_9PSEU</name>